<name>A0A0P9LL63_PSECA</name>
<evidence type="ECO:0000313" key="1">
    <source>
        <dbReference type="EMBL" id="KPW78571.1"/>
    </source>
</evidence>
<dbReference type="PATRIC" id="fig|86840.3.peg.618"/>
<dbReference type="Proteomes" id="UP000281372">
    <property type="component" value="Unassembled WGS sequence"/>
</dbReference>
<evidence type="ECO:0000313" key="4">
    <source>
        <dbReference type="Proteomes" id="UP000281372"/>
    </source>
</evidence>
<organism evidence="1 3">
    <name type="scientific">Pseudomonas cannabina</name>
    <dbReference type="NCBI Taxonomy" id="86840"/>
    <lineage>
        <taxon>Bacteria</taxon>
        <taxon>Pseudomonadati</taxon>
        <taxon>Pseudomonadota</taxon>
        <taxon>Gammaproteobacteria</taxon>
        <taxon>Pseudomonadales</taxon>
        <taxon>Pseudomonadaceae</taxon>
        <taxon>Pseudomonas</taxon>
    </lineage>
</organism>
<reference evidence="2 4" key="2">
    <citation type="submission" date="2018-08" db="EMBL/GenBank/DDBJ databases">
        <title>Recombination of ecologically and evolutionarily significant loci maintains genetic cohesion in the Pseudomonas syringae species complex.</title>
        <authorList>
            <person name="Dillon M."/>
            <person name="Thakur S."/>
            <person name="Almeida R.N.D."/>
            <person name="Weir B.S."/>
            <person name="Guttman D.S."/>
        </authorList>
    </citation>
    <scope>NUCLEOTIDE SEQUENCE [LARGE SCALE GENOMIC DNA]</scope>
    <source>
        <strain evidence="2 4">ICMP 2821</strain>
    </source>
</reference>
<comment type="caution">
    <text evidence="1">The sequence shown here is derived from an EMBL/GenBank/DDBJ whole genome shotgun (WGS) entry which is preliminary data.</text>
</comment>
<dbReference type="EMBL" id="LJPX01000150">
    <property type="protein sequence ID" value="KPW78571.1"/>
    <property type="molecule type" value="Genomic_DNA"/>
</dbReference>
<proteinExistence type="predicted"/>
<dbReference type="RefSeq" id="WP_054999274.1">
    <property type="nucleotide sequence ID" value="NZ_FNKU01000001.1"/>
</dbReference>
<evidence type="ECO:0000313" key="3">
    <source>
        <dbReference type="Proteomes" id="UP000050564"/>
    </source>
</evidence>
<sequence>METEFVDLEPEDQEVISDALGRAIATFQDVGLPVENLDHDELLTALVNLYMQASGEQPAPASA</sequence>
<dbReference type="EMBL" id="RBOW01000858">
    <property type="protein sequence ID" value="RMN20799.1"/>
    <property type="molecule type" value="Genomic_DNA"/>
</dbReference>
<gene>
    <name evidence="1" type="ORF">ALO81_00373</name>
    <name evidence="2" type="ORF">ALQ64_02372</name>
</gene>
<reference evidence="1 3" key="1">
    <citation type="submission" date="2015-09" db="EMBL/GenBank/DDBJ databases">
        <title>Genome announcement of multiple Pseudomonas syringae strains.</title>
        <authorList>
            <person name="Thakur S."/>
            <person name="Wang P.W."/>
            <person name="Gong Y."/>
            <person name="Weir B.S."/>
            <person name="Guttman D.S."/>
        </authorList>
    </citation>
    <scope>NUCLEOTIDE SEQUENCE [LARGE SCALE GENOMIC DNA]</scope>
    <source>
        <strain evidence="1 3">ICMP2823</strain>
    </source>
</reference>
<protein>
    <submittedName>
        <fullName evidence="1">Uncharacterized protein</fullName>
    </submittedName>
</protein>
<dbReference type="Proteomes" id="UP000050564">
    <property type="component" value="Unassembled WGS sequence"/>
</dbReference>
<evidence type="ECO:0000313" key="2">
    <source>
        <dbReference type="EMBL" id="RMN20799.1"/>
    </source>
</evidence>
<dbReference type="AlphaFoldDB" id="A0A0P9LL63"/>
<accession>A0A0P9LL63</accession>